<dbReference type="eggNOG" id="COG1737">
    <property type="taxonomic scope" value="Bacteria"/>
</dbReference>
<reference evidence="6 7" key="1">
    <citation type="submission" date="2014-06" db="EMBL/GenBank/DDBJ databases">
        <title>Draft genome sequence of Paenibacillus sp. MSt1.</title>
        <authorList>
            <person name="Aw Y.K."/>
            <person name="Ong K.S."/>
            <person name="Gan H.M."/>
            <person name="Lee S.M."/>
        </authorList>
    </citation>
    <scope>NUCLEOTIDE SEQUENCE [LARGE SCALE GENOMIC DNA]</scope>
    <source>
        <strain evidence="6 7">MSt1</strain>
    </source>
</reference>
<dbReference type="InterPro" id="IPR000281">
    <property type="entry name" value="HTH_RpiR"/>
</dbReference>
<dbReference type="InterPro" id="IPR001347">
    <property type="entry name" value="SIS_dom"/>
</dbReference>
<proteinExistence type="predicted"/>
<dbReference type="GO" id="GO:0097367">
    <property type="term" value="F:carbohydrate derivative binding"/>
    <property type="evidence" value="ECO:0007669"/>
    <property type="project" value="InterPro"/>
</dbReference>
<evidence type="ECO:0000256" key="3">
    <source>
        <dbReference type="ARBA" id="ARBA00023163"/>
    </source>
</evidence>
<dbReference type="Proteomes" id="UP000028123">
    <property type="component" value="Unassembled WGS sequence"/>
</dbReference>
<feature type="domain" description="HTH rpiR-type" evidence="4">
    <location>
        <begin position="2"/>
        <end position="78"/>
    </location>
</feature>
<accession>A0A081P486</accession>
<dbReference type="GO" id="GO:0003677">
    <property type="term" value="F:DNA binding"/>
    <property type="evidence" value="ECO:0007669"/>
    <property type="project" value="UniProtKB-KW"/>
</dbReference>
<evidence type="ECO:0000313" key="6">
    <source>
        <dbReference type="EMBL" id="KEQ25509.1"/>
    </source>
</evidence>
<dbReference type="InterPro" id="IPR036388">
    <property type="entry name" value="WH-like_DNA-bd_sf"/>
</dbReference>
<dbReference type="SUPFAM" id="SSF46689">
    <property type="entry name" value="Homeodomain-like"/>
    <property type="match status" value="1"/>
</dbReference>
<dbReference type="Gene3D" id="1.10.10.10">
    <property type="entry name" value="Winged helix-like DNA-binding domain superfamily/Winged helix DNA-binding domain"/>
    <property type="match status" value="1"/>
</dbReference>
<keyword evidence="2" id="KW-0238">DNA-binding</keyword>
<dbReference type="OrthoDB" id="370421at2"/>
<protein>
    <submittedName>
        <fullName evidence="6">Transcriptional regulator</fullName>
    </submittedName>
</protein>
<dbReference type="PROSITE" id="PS51071">
    <property type="entry name" value="HTH_RPIR"/>
    <property type="match status" value="1"/>
</dbReference>
<evidence type="ECO:0000256" key="1">
    <source>
        <dbReference type="ARBA" id="ARBA00023015"/>
    </source>
</evidence>
<dbReference type="Pfam" id="PF01418">
    <property type="entry name" value="HTH_6"/>
    <property type="match status" value="1"/>
</dbReference>
<dbReference type="SUPFAM" id="SSF53697">
    <property type="entry name" value="SIS domain"/>
    <property type="match status" value="1"/>
</dbReference>
<sequence>MSGILQALREQQHQMNPKEQILAQFILEHAHEAVHLSITELAGRSGTSTATVSRFCRSLLFKGYGDFRMKLSAELVQPVPAKPSYQDIVAGNTLHSIAQAIETNHLRSISDTTRQLDLTEVQRAVDALHDARRIDLYGMATSGMVAYDCQQKLVRIGKMAQHWSDSHMQITSATSLGEGDVAFAFSYSGETPETLDALLCAKERGATTISLTKFGANRISQLADIRLYASSLEEGMRRGDMASRIAQLHVVDILFTALLSLHFDDYVPLLEQSFQEVKKYRKEKGR</sequence>
<gene>
    <name evidence="6" type="ORF">ET33_01950</name>
</gene>
<organism evidence="6 7">
    <name type="scientific">Paenibacillus tyrfis</name>
    <dbReference type="NCBI Taxonomy" id="1501230"/>
    <lineage>
        <taxon>Bacteria</taxon>
        <taxon>Bacillati</taxon>
        <taxon>Bacillota</taxon>
        <taxon>Bacilli</taxon>
        <taxon>Bacillales</taxon>
        <taxon>Paenibacillaceae</taxon>
        <taxon>Paenibacillus</taxon>
    </lineage>
</organism>
<evidence type="ECO:0000259" key="5">
    <source>
        <dbReference type="PROSITE" id="PS51464"/>
    </source>
</evidence>
<dbReference type="Gene3D" id="3.40.50.10490">
    <property type="entry name" value="Glucose-6-phosphate isomerase like protein, domain 1"/>
    <property type="match status" value="1"/>
</dbReference>
<dbReference type="RefSeq" id="WP_036681691.1">
    <property type="nucleotide sequence ID" value="NZ_JNVM01000010.1"/>
</dbReference>
<dbReference type="InterPro" id="IPR009057">
    <property type="entry name" value="Homeodomain-like_sf"/>
</dbReference>
<comment type="caution">
    <text evidence="6">The sequence shown here is derived from an EMBL/GenBank/DDBJ whole genome shotgun (WGS) entry which is preliminary data.</text>
</comment>
<dbReference type="InterPro" id="IPR046348">
    <property type="entry name" value="SIS_dom_sf"/>
</dbReference>
<dbReference type="AlphaFoldDB" id="A0A081P486"/>
<dbReference type="PANTHER" id="PTHR30514">
    <property type="entry name" value="GLUCOKINASE"/>
    <property type="match status" value="1"/>
</dbReference>
<dbReference type="Pfam" id="PF01380">
    <property type="entry name" value="SIS"/>
    <property type="match status" value="1"/>
</dbReference>
<evidence type="ECO:0000256" key="2">
    <source>
        <dbReference type="ARBA" id="ARBA00023125"/>
    </source>
</evidence>
<dbReference type="InterPro" id="IPR047640">
    <property type="entry name" value="RpiR-like"/>
</dbReference>
<keyword evidence="3" id="KW-0804">Transcription</keyword>
<dbReference type="InterPro" id="IPR035472">
    <property type="entry name" value="RpiR-like_SIS"/>
</dbReference>
<dbReference type="GO" id="GO:0003700">
    <property type="term" value="F:DNA-binding transcription factor activity"/>
    <property type="evidence" value="ECO:0007669"/>
    <property type="project" value="InterPro"/>
</dbReference>
<keyword evidence="7" id="KW-1185">Reference proteome</keyword>
<evidence type="ECO:0000313" key="7">
    <source>
        <dbReference type="Proteomes" id="UP000028123"/>
    </source>
</evidence>
<keyword evidence="1" id="KW-0805">Transcription regulation</keyword>
<dbReference type="PANTHER" id="PTHR30514:SF1">
    <property type="entry name" value="HTH-TYPE TRANSCRIPTIONAL REGULATOR HEXR-RELATED"/>
    <property type="match status" value="1"/>
</dbReference>
<evidence type="ECO:0000259" key="4">
    <source>
        <dbReference type="PROSITE" id="PS51071"/>
    </source>
</evidence>
<dbReference type="CDD" id="cd05013">
    <property type="entry name" value="SIS_RpiR"/>
    <property type="match status" value="1"/>
</dbReference>
<name>A0A081P486_9BACL</name>
<dbReference type="GO" id="GO:1901135">
    <property type="term" value="P:carbohydrate derivative metabolic process"/>
    <property type="evidence" value="ECO:0007669"/>
    <property type="project" value="InterPro"/>
</dbReference>
<dbReference type="PROSITE" id="PS51464">
    <property type="entry name" value="SIS"/>
    <property type="match status" value="1"/>
</dbReference>
<dbReference type="EMBL" id="JNVM01000010">
    <property type="protein sequence ID" value="KEQ25509.1"/>
    <property type="molecule type" value="Genomic_DNA"/>
</dbReference>
<feature type="domain" description="SIS" evidence="5">
    <location>
        <begin position="124"/>
        <end position="264"/>
    </location>
</feature>